<comment type="caution">
    <text evidence="2">The sequence shown here is derived from an EMBL/GenBank/DDBJ whole genome shotgun (WGS) entry which is preliminary data.</text>
</comment>
<sequence length="244" mass="27618">MAPDNDQETDLSSESESFSSTFTNARKPPPKFNKNDKSNVLILRAARLELESITLKQTMEEAVKKLQELAVTDVTTLVKQVAQIHQDLEVLKVASKLDQTTIDRATQEFANIRHAIISYCSLHGNNSSHVIDEMRGVRFSVEDQLSKMYNIIGNTQILLHQFNIHQQSIEEKLDIQRLDYESLRIQMLAQNKDILEIKQFLQLLVPRIVGIENSIHSLVNQAPATAATSVTGTPKTEPKKRKLM</sequence>
<feature type="region of interest" description="Disordered" evidence="1">
    <location>
        <begin position="1"/>
        <end position="34"/>
    </location>
</feature>
<dbReference type="Proteomes" id="UP000253472">
    <property type="component" value="Unassembled WGS sequence"/>
</dbReference>
<protein>
    <submittedName>
        <fullName evidence="2">Uncharacterized protein</fullName>
    </submittedName>
</protein>
<gene>
    <name evidence="2" type="ORF">Cantr_00629</name>
</gene>
<evidence type="ECO:0000313" key="3">
    <source>
        <dbReference type="Proteomes" id="UP000253472"/>
    </source>
</evidence>
<feature type="compositionally biased region" description="Acidic residues" evidence="1">
    <location>
        <begin position="1"/>
        <end position="13"/>
    </location>
</feature>
<evidence type="ECO:0000256" key="1">
    <source>
        <dbReference type="SAM" id="MobiDB-lite"/>
    </source>
</evidence>
<name>A0A367YGQ4_9ASCO</name>
<reference evidence="2 3" key="1">
    <citation type="submission" date="2018-06" db="EMBL/GenBank/DDBJ databases">
        <title>Whole genome sequencing of Candida tropicalis (genome annotated by CSBL at Korea University).</title>
        <authorList>
            <person name="Ahn J."/>
        </authorList>
    </citation>
    <scope>NUCLEOTIDE SEQUENCE [LARGE SCALE GENOMIC DNA]</scope>
    <source>
        <strain evidence="2 3">ATCC 20962</strain>
    </source>
</reference>
<keyword evidence="3" id="KW-1185">Reference proteome</keyword>
<dbReference type="OrthoDB" id="4020944at2759"/>
<proteinExistence type="predicted"/>
<dbReference type="AlphaFoldDB" id="A0A367YGQ4"/>
<feature type="compositionally biased region" description="Low complexity" evidence="1">
    <location>
        <begin position="14"/>
        <end position="23"/>
    </location>
</feature>
<accession>A0A367YGQ4</accession>
<organism evidence="2 3">
    <name type="scientific">Candida viswanathii</name>
    <dbReference type="NCBI Taxonomy" id="5486"/>
    <lineage>
        <taxon>Eukaryota</taxon>
        <taxon>Fungi</taxon>
        <taxon>Dikarya</taxon>
        <taxon>Ascomycota</taxon>
        <taxon>Saccharomycotina</taxon>
        <taxon>Pichiomycetes</taxon>
        <taxon>Debaryomycetaceae</taxon>
        <taxon>Candida/Lodderomyces clade</taxon>
        <taxon>Candida</taxon>
    </lineage>
</organism>
<evidence type="ECO:0000313" key="2">
    <source>
        <dbReference type="EMBL" id="RCK65054.1"/>
    </source>
</evidence>
<dbReference type="EMBL" id="QLNQ01000021">
    <property type="protein sequence ID" value="RCK65054.1"/>
    <property type="molecule type" value="Genomic_DNA"/>
</dbReference>